<dbReference type="PANTHER" id="PTHR36435">
    <property type="entry name" value="SLR1288 PROTEIN"/>
    <property type="match status" value="1"/>
</dbReference>
<feature type="domain" description="CAAX prenyl protease 2/Lysostaphin resistance protein A-like" evidence="2">
    <location>
        <begin position="68"/>
        <end position="160"/>
    </location>
</feature>
<feature type="transmembrane region" description="Helical" evidence="1">
    <location>
        <begin position="99"/>
        <end position="119"/>
    </location>
</feature>
<accession>A0ABP8A5J2</accession>
<feature type="transmembrane region" description="Helical" evidence="1">
    <location>
        <begin position="125"/>
        <end position="141"/>
    </location>
</feature>
<dbReference type="InterPro" id="IPR003675">
    <property type="entry name" value="Rce1/LyrA-like_dom"/>
</dbReference>
<reference evidence="4" key="1">
    <citation type="journal article" date="2019" name="Int. J. Syst. Evol. Microbiol.">
        <title>The Global Catalogue of Microorganisms (GCM) 10K type strain sequencing project: providing services to taxonomists for standard genome sequencing and annotation.</title>
        <authorList>
            <consortium name="The Broad Institute Genomics Platform"/>
            <consortium name="The Broad Institute Genome Sequencing Center for Infectious Disease"/>
            <person name="Wu L."/>
            <person name="Ma J."/>
        </authorList>
    </citation>
    <scope>NUCLEOTIDE SEQUENCE [LARGE SCALE GENOMIC DNA]</scope>
    <source>
        <strain evidence="4">JCM 16722</strain>
    </source>
</reference>
<dbReference type="Proteomes" id="UP001500167">
    <property type="component" value="Unassembled WGS sequence"/>
</dbReference>
<feature type="transmembrane region" description="Helical" evidence="1">
    <location>
        <begin position="21"/>
        <end position="45"/>
    </location>
</feature>
<comment type="caution">
    <text evidence="3">The sequence shown here is derived from an EMBL/GenBank/DDBJ whole genome shotgun (WGS) entry which is preliminary data.</text>
</comment>
<keyword evidence="1" id="KW-0472">Membrane</keyword>
<dbReference type="EMBL" id="BAAAZK010000007">
    <property type="protein sequence ID" value="GAA4178276.1"/>
    <property type="molecule type" value="Genomic_DNA"/>
</dbReference>
<protein>
    <recommendedName>
        <fullName evidence="2">CAAX prenyl protease 2/Lysostaphin resistance protein A-like domain-containing protein</fullName>
    </recommendedName>
</protein>
<proteinExistence type="predicted"/>
<evidence type="ECO:0000256" key="1">
    <source>
        <dbReference type="SAM" id="Phobius"/>
    </source>
</evidence>
<feature type="transmembrane region" description="Helical" evidence="1">
    <location>
        <begin position="65"/>
        <end position="87"/>
    </location>
</feature>
<organism evidence="3 4">
    <name type="scientific">Sphingobacterium ginsenosidimutans</name>
    <dbReference type="NCBI Taxonomy" id="687845"/>
    <lineage>
        <taxon>Bacteria</taxon>
        <taxon>Pseudomonadati</taxon>
        <taxon>Bacteroidota</taxon>
        <taxon>Sphingobacteriia</taxon>
        <taxon>Sphingobacteriales</taxon>
        <taxon>Sphingobacteriaceae</taxon>
        <taxon>Sphingobacterium</taxon>
    </lineage>
</organism>
<evidence type="ECO:0000313" key="3">
    <source>
        <dbReference type="EMBL" id="GAA4178276.1"/>
    </source>
</evidence>
<dbReference type="Pfam" id="PF02517">
    <property type="entry name" value="Rce1-like"/>
    <property type="match status" value="1"/>
</dbReference>
<dbReference type="InterPro" id="IPR052710">
    <property type="entry name" value="CAAX_protease"/>
</dbReference>
<keyword evidence="1" id="KW-1133">Transmembrane helix</keyword>
<dbReference type="PANTHER" id="PTHR36435:SF1">
    <property type="entry name" value="CAAX AMINO TERMINAL PROTEASE FAMILY PROTEIN"/>
    <property type="match status" value="1"/>
</dbReference>
<feature type="transmembrane region" description="Helical" evidence="1">
    <location>
        <begin position="148"/>
        <end position="167"/>
    </location>
</feature>
<evidence type="ECO:0000259" key="2">
    <source>
        <dbReference type="Pfam" id="PF02517"/>
    </source>
</evidence>
<keyword evidence="4" id="KW-1185">Reference proteome</keyword>
<sequence length="176" mass="20484">MLRKEGKTFRDIGLIKEKFTSRAFILGVVTALTWVAFMQFVYIPSIKYFFEVPDYTEYNFIKSSMTRLIMTVFAAIVIGGFYEEIVFRGYIQNVFEKRIFKGFSPLIIMFLTSLLFGLYHVQQDIFAVIAAFMGGLYWVILYKRFGSLWIPIISHALFDTITLILIYKGVFGSITY</sequence>
<keyword evidence="1" id="KW-0812">Transmembrane</keyword>
<name>A0ABP8A5J2_9SPHI</name>
<gene>
    <name evidence="3" type="ORF">GCM10022218_28540</name>
</gene>
<evidence type="ECO:0000313" key="4">
    <source>
        <dbReference type="Proteomes" id="UP001500167"/>
    </source>
</evidence>